<dbReference type="STRING" id="45235.A0A2K3QLL4"/>
<proteinExistence type="predicted"/>
<feature type="region of interest" description="Disordered" evidence="1">
    <location>
        <begin position="1"/>
        <end position="72"/>
    </location>
</feature>
<sequence length="72" mass="7746">MDDDPEFASGPAQGRAAKRKRDDDPGYRPGGSTTRPTKKKRRSEGEGPLGVRRSKKDKESATTTAAVAAKED</sequence>
<name>A0A2K3QLL4_9HYPO</name>
<protein>
    <submittedName>
        <fullName evidence="2">Protein sly1</fullName>
    </submittedName>
</protein>
<dbReference type="EMBL" id="NRSZ01000265">
    <property type="protein sequence ID" value="PNY28410.1"/>
    <property type="molecule type" value="Genomic_DNA"/>
</dbReference>
<evidence type="ECO:0000313" key="2">
    <source>
        <dbReference type="EMBL" id="PNY28410.1"/>
    </source>
</evidence>
<dbReference type="AlphaFoldDB" id="A0A2K3QLL4"/>
<dbReference type="Proteomes" id="UP000236621">
    <property type="component" value="Unassembled WGS sequence"/>
</dbReference>
<reference evidence="2 3" key="1">
    <citation type="submission" date="2017-08" db="EMBL/GenBank/DDBJ databases">
        <title>Harnessing the power of phylogenomics to disentangle the directionality and signatures of interkingdom host jumping in the parasitic fungal genus Tolypocladium.</title>
        <authorList>
            <person name="Quandt C.A."/>
            <person name="Patterson W."/>
            <person name="Spatafora J.W."/>
        </authorList>
    </citation>
    <scope>NUCLEOTIDE SEQUENCE [LARGE SCALE GENOMIC DNA]</scope>
    <source>
        <strain evidence="2 3">CBS 113982</strain>
    </source>
</reference>
<comment type="caution">
    <text evidence="2">The sequence shown here is derived from an EMBL/GenBank/DDBJ whole genome shotgun (WGS) entry which is preliminary data.</text>
</comment>
<keyword evidence="3" id="KW-1185">Reference proteome</keyword>
<evidence type="ECO:0000256" key="1">
    <source>
        <dbReference type="SAM" id="MobiDB-lite"/>
    </source>
</evidence>
<evidence type="ECO:0000313" key="3">
    <source>
        <dbReference type="Proteomes" id="UP000236621"/>
    </source>
</evidence>
<dbReference type="OrthoDB" id="1650at2759"/>
<gene>
    <name evidence="2" type="ORF">TCAP_01673</name>
</gene>
<feature type="non-terminal residue" evidence="2">
    <location>
        <position position="72"/>
    </location>
</feature>
<accession>A0A2K3QLL4</accession>
<organism evidence="2 3">
    <name type="scientific">Tolypocladium capitatum</name>
    <dbReference type="NCBI Taxonomy" id="45235"/>
    <lineage>
        <taxon>Eukaryota</taxon>
        <taxon>Fungi</taxon>
        <taxon>Dikarya</taxon>
        <taxon>Ascomycota</taxon>
        <taxon>Pezizomycotina</taxon>
        <taxon>Sordariomycetes</taxon>
        <taxon>Hypocreomycetidae</taxon>
        <taxon>Hypocreales</taxon>
        <taxon>Ophiocordycipitaceae</taxon>
        <taxon>Tolypocladium</taxon>
    </lineage>
</organism>